<dbReference type="GO" id="GO:0005737">
    <property type="term" value="C:cytoplasm"/>
    <property type="evidence" value="ECO:0007669"/>
    <property type="project" value="TreeGrafter"/>
</dbReference>
<dbReference type="PANTHER" id="PTHR15032">
    <property type="entry name" value="N-ACYL-PHOSPHATIDYLETHANOLAMINE-HYDROLYZING PHOSPHOLIPASE D"/>
    <property type="match status" value="1"/>
</dbReference>
<dbReference type="KEGG" id="cdes:C0J27_02315"/>
<evidence type="ECO:0000313" key="2">
    <source>
        <dbReference type="EMBL" id="AXK60571.1"/>
    </source>
</evidence>
<dbReference type="OrthoDB" id="9805728at2"/>
<dbReference type="EMBL" id="CP025544">
    <property type="protein sequence ID" value="AXK60571.1"/>
    <property type="molecule type" value="Genomic_DNA"/>
</dbReference>
<feature type="domain" description="Metallo-beta-lactamase" evidence="1">
    <location>
        <begin position="81"/>
        <end position="273"/>
    </location>
</feature>
<dbReference type="PANTHER" id="PTHR15032:SF36">
    <property type="entry name" value="METALLO-BETA-LACTAMASE DOMAIN-CONTAINING PROTEIN"/>
    <property type="match status" value="1"/>
</dbReference>
<reference evidence="2 3" key="1">
    <citation type="submission" date="2017-12" db="EMBL/GenBank/DDBJ databases">
        <title>Chromulinavorax destructans is a abundant pathogen of dominant heterotrophic picoflagllates.</title>
        <authorList>
            <person name="Deeg C.M."/>
            <person name="Zimmer M."/>
            <person name="Suttle C.A."/>
        </authorList>
    </citation>
    <scope>NUCLEOTIDE SEQUENCE [LARGE SCALE GENOMIC DNA]</scope>
    <source>
        <strain evidence="2 3">SeV1</strain>
    </source>
</reference>
<organism evidence="2 3">
    <name type="scientific">Candidatus Chromulinivorax destructor</name>
    <dbReference type="NCBI Taxonomy" id="2066483"/>
    <lineage>
        <taxon>Bacteria</taxon>
        <taxon>Candidatus Babelota</taxon>
        <taxon>Candidatus Babeliae</taxon>
        <taxon>Candidatus Babeliales</taxon>
        <taxon>Candidatus Chromulinivoraceae</taxon>
        <taxon>Candidatus Chromulinivorax</taxon>
    </lineage>
</organism>
<protein>
    <submittedName>
        <fullName evidence="2">MBL fold metallo-hydrolase</fullName>
    </submittedName>
</protein>
<dbReference type="Gene3D" id="3.60.15.10">
    <property type="entry name" value="Ribonuclease Z/Hydroxyacylglutathione hydrolase-like"/>
    <property type="match status" value="1"/>
</dbReference>
<evidence type="ECO:0000259" key="1">
    <source>
        <dbReference type="Pfam" id="PF12706"/>
    </source>
</evidence>
<dbReference type="GO" id="GO:0016787">
    <property type="term" value="F:hydrolase activity"/>
    <property type="evidence" value="ECO:0007669"/>
    <property type="project" value="UniProtKB-KW"/>
</dbReference>
<dbReference type="SUPFAM" id="SSF56281">
    <property type="entry name" value="Metallo-hydrolase/oxidoreductase"/>
    <property type="match status" value="1"/>
</dbReference>
<gene>
    <name evidence="2" type="ORF">C0J27_02315</name>
</gene>
<name>A0A345ZBA4_9BACT</name>
<dbReference type="Pfam" id="PF12706">
    <property type="entry name" value="Lactamase_B_2"/>
    <property type="match status" value="1"/>
</dbReference>
<keyword evidence="3" id="KW-1185">Reference proteome</keyword>
<dbReference type="AlphaFoldDB" id="A0A345ZBA4"/>
<dbReference type="InterPro" id="IPR036866">
    <property type="entry name" value="RibonucZ/Hydroxyglut_hydro"/>
</dbReference>
<proteinExistence type="predicted"/>
<evidence type="ECO:0000313" key="3">
    <source>
        <dbReference type="Proteomes" id="UP000254834"/>
    </source>
</evidence>
<dbReference type="InterPro" id="IPR001279">
    <property type="entry name" value="Metallo-B-lactamas"/>
</dbReference>
<dbReference type="Proteomes" id="UP000254834">
    <property type="component" value="Chromosome"/>
</dbReference>
<keyword evidence="2" id="KW-0378">Hydrolase</keyword>
<dbReference type="RefSeq" id="WP_115585586.1">
    <property type="nucleotide sequence ID" value="NZ_CP025544.1"/>
</dbReference>
<accession>A0A345ZBA4</accession>
<sequence>MKRFYPQKKNGRFYQEDQERPRWFLSTISVFFKTLYRDYFAPIGSEAAQWIVKPSYPEQSHEPIFTWLGHSTFLIQVGGKNILTDPIFGSVSGIISRIIPHQIATNDLPRIDYVILSHNHPDHMDATSLFDIKRYNPHVKMLVPMGDKAWFDARGFIDTCEYMWWDTFEQDGLTFTFLPAKHWSQRGMFDKNKSLWGSWMIEHNGFKVYFAGDTAWSKHFKVIGHFFKSIDVAIMPIGPSEPREHMKESHVNAEEAGDGFLHLNARWFVPMHWGTFRLGMDNFKEPVYRIKAWWELNKEKCADKVLKISKVGELVHCVRQNMMYLSHLKSKQNIKSL</sequence>